<organism evidence="1">
    <name type="scientific">Loa loa</name>
    <name type="common">Eye worm</name>
    <name type="synonym">Filaria loa</name>
    <dbReference type="NCBI Taxonomy" id="7209"/>
    <lineage>
        <taxon>Eukaryota</taxon>
        <taxon>Metazoa</taxon>
        <taxon>Ecdysozoa</taxon>
        <taxon>Nematoda</taxon>
        <taxon>Chromadorea</taxon>
        <taxon>Rhabditida</taxon>
        <taxon>Spirurina</taxon>
        <taxon>Spiruromorpha</taxon>
        <taxon>Filarioidea</taxon>
        <taxon>Onchocercidae</taxon>
        <taxon>Loa</taxon>
    </lineage>
</organism>
<reference evidence="1" key="1">
    <citation type="submission" date="2012-04" db="EMBL/GenBank/DDBJ databases">
        <title>The Genome Sequence of Loa loa.</title>
        <authorList>
            <consortium name="The Broad Institute Genome Sequencing Platform"/>
            <consortium name="Broad Institute Genome Sequencing Center for Infectious Disease"/>
            <person name="Nutman T.B."/>
            <person name="Fink D.L."/>
            <person name="Russ C."/>
            <person name="Young S."/>
            <person name="Zeng Q."/>
            <person name="Gargeya S."/>
            <person name="Alvarado L."/>
            <person name="Berlin A."/>
            <person name="Chapman S.B."/>
            <person name="Chen Z."/>
            <person name="Freedman E."/>
            <person name="Gellesch M."/>
            <person name="Goldberg J."/>
            <person name="Griggs A."/>
            <person name="Gujja S."/>
            <person name="Heilman E.R."/>
            <person name="Heiman D."/>
            <person name="Howarth C."/>
            <person name="Mehta T."/>
            <person name="Neiman D."/>
            <person name="Pearson M."/>
            <person name="Roberts A."/>
            <person name="Saif S."/>
            <person name="Shea T."/>
            <person name="Shenoy N."/>
            <person name="Sisk P."/>
            <person name="Stolte C."/>
            <person name="Sykes S."/>
            <person name="White J."/>
            <person name="Yandava C."/>
            <person name="Haas B."/>
            <person name="Henn M.R."/>
            <person name="Nusbaum C."/>
            <person name="Birren B."/>
        </authorList>
    </citation>
    <scope>NUCLEOTIDE SEQUENCE [LARGE SCALE GENOMIC DNA]</scope>
</reference>
<evidence type="ECO:0000313" key="1">
    <source>
        <dbReference type="EMBL" id="EFO23651.1"/>
    </source>
</evidence>
<dbReference type="EMBL" id="JH712182">
    <property type="protein sequence ID" value="EFO23651.1"/>
    <property type="molecule type" value="Genomic_DNA"/>
</dbReference>
<dbReference type="CTD" id="9942237"/>
<gene>
    <name evidence="1" type="ORF">LOAG_04835</name>
</gene>
<dbReference type="RefSeq" id="XP_003140420.1">
    <property type="nucleotide sequence ID" value="XM_003140372.1"/>
</dbReference>
<protein>
    <submittedName>
        <fullName evidence="1">Uncharacterized protein</fullName>
    </submittedName>
</protein>
<name>A0A1S0U120_LOALO</name>
<sequence>MTDELRMILSCSRKLLSKCQQQKYGSEKNEGKIWHQHPSGLLVQLHYPASFHSSSNTLSPLIITTEKLQFLTQYLDRPDCLQYSAVPPICQASVSLYGVMLGLFGLDSHFQLQPLNSPLAIFLETRIVVPIDPTK</sequence>
<dbReference type="InParanoid" id="A0A1S0U120"/>
<dbReference type="KEGG" id="loa:LOAG_04835"/>
<proteinExistence type="predicted"/>
<dbReference type="AlphaFoldDB" id="A0A1S0U120"/>
<dbReference type="GeneID" id="9942237"/>
<accession>A0A1S0U120</accession>